<evidence type="ECO:0000256" key="5">
    <source>
        <dbReference type="ARBA" id="ARBA00023239"/>
    </source>
</evidence>
<proteinExistence type="inferred from homology"/>
<evidence type="ECO:0000256" key="2">
    <source>
        <dbReference type="ARBA" id="ARBA00022692"/>
    </source>
</evidence>
<comment type="function">
    <text evidence="7">Functions as a peptidoglycan terminase that cleaves nascent peptidoglycan strands endolytically to terminate their elongation.</text>
</comment>
<keyword evidence="7" id="KW-0997">Cell inner membrane</keyword>
<name>A0A433SBQ4_9BURK</name>
<keyword evidence="3 7" id="KW-1133">Transmembrane helix</keyword>
<keyword evidence="6 7" id="KW-0961">Cell wall biogenesis/degradation</keyword>
<evidence type="ECO:0000256" key="4">
    <source>
        <dbReference type="ARBA" id="ARBA00023136"/>
    </source>
</evidence>
<dbReference type="GO" id="GO:0009252">
    <property type="term" value="P:peptidoglycan biosynthetic process"/>
    <property type="evidence" value="ECO:0007669"/>
    <property type="project" value="UniProtKB-UniRule"/>
</dbReference>
<keyword evidence="9" id="KW-1185">Reference proteome</keyword>
<evidence type="ECO:0000313" key="8">
    <source>
        <dbReference type="EMBL" id="RUS66139.1"/>
    </source>
</evidence>
<dbReference type="NCBIfam" id="TIGR00247">
    <property type="entry name" value="endolytic transglycosylase MltG"/>
    <property type="match status" value="1"/>
</dbReference>
<dbReference type="Gene3D" id="3.30.1490.480">
    <property type="entry name" value="Endolytic murein transglycosylase"/>
    <property type="match status" value="1"/>
</dbReference>
<dbReference type="PANTHER" id="PTHR30518:SF2">
    <property type="entry name" value="ENDOLYTIC MUREIN TRANSGLYCOSYLASE"/>
    <property type="match status" value="1"/>
</dbReference>
<keyword evidence="5 7" id="KW-0456">Lyase</keyword>
<dbReference type="AlphaFoldDB" id="A0A433SBQ4"/>
<evidence type="ECO:0000256" key="3">
    <source>
        <dbReference type="ARBA" id="ARBA00022989"/>
    </source>
</evidence>
<keyword evidence="1 7" id="KW-1003">Cell membrane</keyword>
<feature type="transmembrane region" description="Helical" evidence="7">
    <location>
        <begin position="21"/>
        <end position="44"/>
    </location>
</feature>
<gene>
    <name evidence="7 8" type="primary">mltG</name>
    <name evidence="8" type="ORF">CUZ56_02217</name>
</gene>
<dbReference type="Proteomes" id="UP000286947">
    <property type="component" value="Unassembled WGS sequence"/>
</dbReference>
<comment type="caution">
    <text evidence="8">The sequence shown here is derived from an EMBL/GenBank/DDBJ whole genome shotgun (WGS) entry which is preliminary data.</text>
</comment>
<reference evidence="8 9" key="1">
    <citation type="submission" date="2018-01" db="EMBL/GenBank/DDBJ databases">
        <title>Saezia sanguinis gen. nov., sp. nov., in the order Burkholderiales isolated from human blood.</title>
        <authorList>
            <person name="Medina-Pascual M.J."/>
            <person name="Valdezate S."/>
            <person name="Monzon S."/>
            <person name="Cuesta I."/>
            <person name="Carrasco G."/>
            <person name="Villalon P."/>
            <person name="Saez-Nieto J.A."/>
        </authorList>
    </citation>
    <scope>NUCLEOTIDE SEQUENCE [LARGE SCALE GENOMIC DNA]</scope>
    <source>
        <strain evidence="8 9">CNM695-12</strain>
    </source>
</reference>
<evidence type="ECO:0000256" key="1">
    <source>
        <dbReference type="ARBA" id="ARBA00022475"/>
    </source>
</evidence>
<comment type="catalytic activity">
    <reaction evidence="7">
        <text>a peptidoglycan chain = a peptidoglycan chain with N-acetyl-1,6-anhydromuramyl-[peptide] at the reducing end + a peptidoglycan chain with N-acetylglucosamine at the non-reducing end.</text>
        <dbReference type="EC" id="4.2.2.29"/>
    </reaction>
</comment>
<dbReference type="HAMAP" id="MF_02065">
    <property type="entry name" value="MltG"/>
    <property type="match status" value="1"/>
</dbReference>
<dbReference type="RefSeq" id="WP_204250883.1">
    <property type="nucleotide sequence ID" value="NZ_PQSP01000006.1"/>
</dbReference>
<dbReference type="Gene3D" id="3.30.160.60">
    <property type="entry name" value="Classic Zinc Finger"/>
    <property type="match status" value="1"/>
</dbReference>
<evidence type="ECO:0000256" key="6">
    <source>
        <dbReference type="ARBA" id="ARBA00023316"/>
    </source>
</evidence>
<dbReference type="EMBL" id="PQSP01000006">
    <property type="protein sequence ID" value="RUS66139.1"/>
    <property type="molecule type" value="Genomic_DNA"/>
</dbReference>
<organism evidence="8 9">
    <name type="scientific">Saezia sanguinis</name>
    <dbReference type="NCBI Taxonomy" id="1965230"/>
    <lineage>
        <taxon>Bacteria</taxon>
        <taxon>Pseudomonadati</taxon>
        <taxon>Pseudomonadota</taxon>
        <taxon>Betaproteobacteria</taxon>
        <taxon>Burkholderiales</taxon>
        <taxon>Saeziaceae</taxon>
        <taxon>Saezia</taxon>
    </lineage>
</organism>
<dbReference type="GO" id="GO:0071555">
    <property type="term" value="P:cell wall organization"/>
    <property type="evidence" value="ECO:0007669"/>
    <property type="project" value="UniProtKB-KW"/>
</dbReference>
<accession>A0A433SBQ4</accession>
<keyword evidence="4 7" id="KW-0472">Membrane</keyword>
<dbReference type="InterPro" id="IPR003770">
    <property type="entry name" value="MLTG-like"/>
</dbReference>
<dbReference type="Pfam" id="PF02618">
    <property type="entry name" value="YceG"/>
    <property type="match status" value="1"/>
</dbReference>
<keyword evidence="2 7" id="KW-0812">Transmembrane</keyword>
<sequence length="361" mass="40081">MAEQKATQKKKPRKPSFIGRLLSRLIMLAIVAGVALAAGAWWWIDAPVSMTQSAVEVEIAPGTSARVAAQTIVNAGVQTHPELLYQYFRWSGQARAIRAGSYEFTATDTPRSILEKLVLGAETYQTIVFVEGWTFAQIRQRLAQAPDIKHDTAQMTDAQIMEALGKPGVHPEGMFFPDTYTFSKGSSDLHILRRAMHMMDKTLEQVWQERDQGLPLKTPYEALILASIIEKETGRPQDRFMVAGVFINRLNRGMLLQTDPTVVYGLGDSYTGRITRRNLDTDTPYNTYTRAGLTPTPIAMPGRDSLLAAVHPAKTSALYFVSRGDGSSHFSDSLNDHNRAVDHYIRGRSTPPRPSSTVSEQ</sequence>
<comment type="subcellular location">
    <subcellularLocation>
        <location evidence="7">Cell inner membrane</location>
        <topology evidence="7">Single-pass membrane protein</topology>
    </subcellularLocation>
</comment>
<comment type="similarity">
    <text evidence="7">Belongs to the transglycosylase MltG family.</text>
</comment>
<evidence type="ECO:0000313" key="9">
    <source>
        <dbReference type="Proteomes" id="UP000286947"/>
    </source>
</evidence>
<dbReference type="CDD" id="cd08010">
    <property type="entry name" value="MltG_like"/>
    <property type="match status" value="1"/>
</dbReference>
<dbReference type="GO" id="GO:0008932">
    <property type="term" value="F:lytic endotransglycosylase activity"/>
    <property type="evidence" value="ECO:0007669"/>
    <property type="project" value="UniProtKB-UniRule"/>
</dbReference>
<dbReference type="EC" id="4.2.2.29" evidence="7"/>
<dbReference type="GO" id="GO:0005886">
    <property type="term" value="C:plasma membrane"/>
    <property type="evidence" value="ECO:0007669"/>
    <property type="project" value="UniProtKB-SubCell"/>
</dbReference>
<evidence type="ECO:0000256" key="7">
    <source>
        <dbReference type="HAMAP-Rule" id="MF_02065"/>
    </source>
</evidence>
<feature type="site" description="Important for catalytic activity" evidence="7">
    <location>
        <position position="232"/>
    </location>
</feature>
<protein>
    <recommendedName>
        <fullName evidence="7">Endolytic murein transglycosylase</fullName>
        <ecNumber evidence="7">4.2.2.29</ecNumber>
    </recommendedName>
    <alternativeName>
        <fullName evidence="7">Peptidoglycan lytic transglycosylase</fullName>
    </alternativeName>
    <alternativeName>
        <fullName evidence="7">Peptidoglycan polymerization terminase</fullName>
    </alternativeName>
</protein>
<dbReference type="PANTHER" id="PTHR30518">
    <property type="entry name" value="ENDOLYTIC MUREIN TRANSGLYCOSYLASE"/>
    <property type="match status" value="1"/>
</dbReference>